<dbReference type="InterPro" id="IPR055304">
    <property type="entry name" value="CHCHD2/10-like"/>
</dbReference>
<protein>
    <recommendedName>
        <fullName evidence="2">Cupin type-2 domain-containing protein</fullName>
    </recommendedName>
</protein>
<dbReference type="PANTHER" id="PTHR13523:SF2">
    <property type="entry name" value="COILED-COIL-HELIX-COILED-COIL-HELIX DOMAIN CONTAINING 2, ISOFORM A-RELATED"/>
    <property type="match status" value="1"/>
</dbReference>
<feature type="domain" description="Cupin type-2" evidence="2">
    <location>
        <begin position="65"/>
        <end position="112"/>
    </location>
</feature>
<feature type="region of interest" description="Disordered" evidence="1">
    <location>
        <begin position="238"/>
        <end position="305"/>
    </location>
</feature>
<dbReference type="Gene3D" id="2.60.120.10">
    <property type="entry name" value="Jelly Rolls"/>
    <property type="match status" value="1"/>
</dbReference>
<feature type="compositionally biased region" description="Low complexity" evidence="1">
    <location>
        <begin position="280"/>
        <end position="302"/>
    </location>
</feature>
<feature type="region of interest" description="Disordered" evidence="1">
    <location>
        <begin position="332"/>
        <end position="353"/>
    </location>
</feature>
<dbReference type="EMBL" id="JBAWTH010000005">
    <property type="protein sequence ID" value="KAL2291676.1"/>
    <property type="molecule type" value="Genomic_DNA"/>
</dbReference>
<proteinExistence type="predicted"/>
<gene>
    <name evidence="3" type="ORF">FJTKL_11892</name>
</gene>
<reference evidence="3 4" key="1">
    <citation type="submission" date="2024-03" db="EMBL/GenBank/DDBJ databases">
        <title>A high-quality draft genome sequence of Diaporthe vaccinii, a causative agent of upright dieback and viscid rot disease in cranberry plants.</title>
        <authorList>
            <person name="Sarrasin M."/>
            <person name="Lang B.F."/>
            <person name="Burger G."/>
        </authorList>
    </citation>
    <scope>NUCLEOTIDE SEQUENCE [LARGE SCALE GENOMIC DNA]</scope>
    <source>
        <strain evidence="3 4">IS7</strain>
    </source>
</reference>
<feature type="compositionally biased region" description="Polar residues" evidence="1">
    <location>
        <begin position="267"/>
        <end position="276"/>
    </location>
</feature>
<dbReference type="Proteomes" id="UP001600888">
    <property type="component" value="Unassembled WGS sequence"/>
</dbReference>
<feature type="compositionally biased region" description="Low complexity" evidence="1">
    <location>
        <begin position="335"/>
        <end position="350"/>
    </location>
</feature>
<dbReference type="SUPFAM" id="SSF51182">
    <property type="entry name" value="RmlC-like cupins"/>
    <property type="match status" value="1"/>
</dbReference>
<name>A0ABR4FAF2_9PEZI</name>
<organism evidence="3 4">
    <name type="scientific">Diaporthe vaccinii</name>
    <dbReference type="NCBI Taxonomy" id="105482"/>
    <lineage>
        <taxon>Eukaryota</taxon>
        <taxon>Fungi</taxon>
        <taxon>Dikarya</taxon>
        <taxon>Ascomycota</taxon>
        <taxon>Pezizomycotina</taxon>
        <taxon>Sordariomycetes</taxon>
        <taxon>Sordariomycetidae</taxon>
        <taxon>Diaporthales</taxon>
        <taxon>Diaporthaceae</taxon>
        <taxon>Diaporthe</taxon>
        <taxon>Diaporthe eres species complex</taxon>
    </lineage>
</organism>
<dbReference type="Pfam" id="PF07883">
    <property type="entry name" value="Cupin_2"/>
    <property type="match status" value="1"/>
</dbReference>
<accession>A0ABR4FAF2</accession>
<comment type="caution">
    <text evidence="3">The sequence shown here is derived from an EMBL/GenBank/DDBJ whole genome shotgun (WGS) entry which is preliminary data.</text>
</comment>
<dbReference type="InterPro" id="IPR013096">
    <property type="entry name" value="Cupin_2"/>
</dbReference>
<dbReference type="InterPro" id="IPR011051">
    <property type="entry name" value="RmlC_Cupin_sf"/>
</dbReference>
<evidence type="ECO:0000313" key="4">
    <source>
        <dbReference type="Proteomes" id="UP001600888"/>
    </source>
</evidence>
<dbReference type="InterPro" id="IPR014710">
    <property type="entry name" value="RmlC-like_jellyroll"/>
</dbReference>
<sequence>MPLSQLLKPTVVPRSQVAHLNPILYDDGRAVNEFFAPGTEYFGRQVVPPDNKWSDGTRSFMAPISHYHLLQTESFHVESGEGLWYLRDKTIYLKAGDNITIPRFVAHRFENVPGSTQPLSILYRYDAQRYEMERRFFSNTLTYLDDCRVAGVSPSVLQLCIFLSDCWMPGDFLWVPGGEHVRCLVNALFMWVMAAIGRVVFGYKAFNLGVFLQPQPQLQTSATTTTFFPSLHLRRDTSHITPTMPRQRSAGRAPSRPTVPSRAPAAPTSQQQTRPATSYAAPATQTPHQPAPGAQAPASQGPGLFGQMASTAAGVAVGSSIGHAIGGMFGGGGSAEAPAQASPQAAQQAQNDQWGPNCSLATKSFTNCMDEHQGNMSICGWYMEQLKACQAAASQY</sequence>
<evidence type="ECO:0000259" key="2">
    <source>
        <dbReference type="Pfam" id="PF07883"/>
    </source>
</evidence>
<keyword evidence="4" id="KW-1185">Reference proteome</keyword>
<evidence type="ECO:0000256" key="1">
    <source>
        <dbReference type="SAM" id="MobiDB-lite"/>
    </source>
</evidence>
<dbReference type="PANTHER" id="PTHR13523">
    <property type="entry name" value="COILED-COIL-HELIX-COILED-COIL-HELIX DOMAIN CONTAINING 2/NUR77"/>
    <property type="match status" value="1"/>
</dbReference>
<evidence type="ECO:0000313" key="3">
    <source>
        <dbReference type="EMBL" id="KAL2291676.1"/>
    </source>
</evidence>